<gene>
    <name evidence="11" type="ORF">WJX81_005210</name>
</gene>
<evidence type="ECO:0000256" key="7">
    <source>
        <dbReference type="SAM" id="MobiDB-lite"/>
    </source>
</evidence>
<evidence type="ECO:0000256" key="8">
    <source>
        <dbReference type="SAM" id="Phobius"/>
    </source>
</evidence>
<evidence type="ECO:0000256" key="4">
    <source>
        <dbReference type="ARBA" id="ARBA00022692"/>
    </source>
</evidence>
<evidence type="ECO:0000313" key="12">
    <source>
        <dbReference type="Proteomes" id="UP001445335"/>
    </source>
</evidence>
<proteinExistence type="inferred from homology"/>
<feature type="transmembrane region" description="Helical" evidence="8">
    <location>
        <begin position="1772"/>
        <end position="1788"/>
    </location>
</feature>
<comment type="similarity">
    <text evidence="2">Belongs to the YSL (TC 2.A.67.2) family.</text>
</comment>
<keyword evidence="6 8" id="KW-0472">Membrane</keyword>
<dbReference type="InterPro" id="IPR004813">
    <property type="entry name" value="OPT"/>
</dbReference>
<feature type="transmembrane region" description="Helical" evidence="8">
    <location>
        <begin position="1353"/>
        <end position="1372"/>
    </location>
</feature>
<evidence type="ECO:0000259" key="10">
    <source>
        <dbReference type="Pfam" id="PF15469"/>
    </source>
</evidence>
<feature type="region of interest" description="Disordered" evidence="7">
    <location>
        <begin position="976"/>
        <end position="1003"/>
    </location>
</feature>
<dbReference type="PANTHER" id="PTHR31645:SF0">
    <property type="entry name" value="OLIGOPEPTIDE TRANSPORTER YGL114W-RELATED"/>
    <property type="match status" value="1"/>
</dbReference>
<feature type="transmembrane region" description="Helical" evidence="8">
    <location>
        <begin position="1622"/>
        <end position="1641"/>
    </location>
</feature>
<dbReference type="EMBL" id="JALJOU010000025">
    <property type="protein sequence ID" value="KAK9836320.1"/>
    <property type="molecule type" value="Genomic_DNA"/>
</dbReference>
<keyword evidence="9" id="KW-0732">Signal</keyword>
<organism evidence="11 12">
    <name type="scientific">Elliptochloris bilobata</name>
    <dbReference type="NCBI Taxonomy" id="381761"/>
    <lineage>
        <taxon>Eukaryota</taxon>
        <taxon>Viridiplantae</taxon>
        <taxon>Chlorophyta</taxon>
        <taxon>core chlorophytes</taxon>
        <taxon>Trebouxiophyceae</taxon>
        <taxon>Trebouxiophyceae incertae sedis</taxon>
        <taxon>Elliptochloris clade</taxon>
        <taxon>Elliptochloris</taxon>
    </lineage>
</organism>
<keyword evidence="3" id="KW-0813">Transport</keyword>
<feature type="transmembrane region" description="Helical" evidence="8">
    <location>
        <begin position="1519"/>
        <end position="1540"/>
    </location>
</feature>
<evidence type="ECO:0000256" key="9">
    <source>
        <dbReference type="SAM" id="SignalP"/>
    </source>
</evidence>
<evidence type="ECO:0000313" key="11">
    <source>
        <dbReference type="EMBL" id="KAK9836320.1"/>
    </source>
</evidence>
<evidence type="ECO:0000256" key="5">
    <source>
        <dbReference type="ARBA" id="ARBA00022989"/>
    </source>
</evidence>
<feature type="transmembrane region" description="Helical" evidence="8">
    <location>
        <begin position="1311"/>
        <end position="1333"/>
    </location>
</feature>
<dbReference type="NCBIfam" id="TIGR00728">
    <property type="entry name" value="OPT_sfam"/>
    <property type="match status" value="1"/>
</dbReference>
<comment type="caution">
    <text evidence="11">The sequence shown here is derived from an EMBL/GenBank/DDBJ whole genome shotgun (WGS) entry which is preliminary data.</text>
</comment>
<dbReference type="PANTHER" id="PTHR31645">
    <property type="entry name" value="OLIGOPEPTIDE TRANSPORTER YGL114W-RELATED"/>
    <property type="match status" value="1"/>
</dbReference>
<evidence type="ECO:0000256" key="6">
    <source>
        <dbReference type="ARBA" id="ARBA00023136"/>
    </source>
</evidence>
<evidence type="ECO:0000256" key="2">
    <source>
        <dbReference type="ARBA" id="ARBA00010276"/>
    </source>
</evidence>
<feature type="transmembrane region" description="Helical" evidence="8">
    <location>
        <begin position="1800"/>
        <end position="1821"/>
    </location>
</feature>
<dbReference type="GO" id="GO:0035673">
    <property type="term" value="F:oligopeptide transmembrane transporter activity"/>
    <property type="evidence" value="ECO:0007669"/>
    <property type="project" value="InterPro"/>
</dbReference>
<comment type="subcellular location">
    <subcellularLocation>
        <location evidence="1">Membrane</location>
        <topology evidence="1">Multi-pass membrane protein</topology>
    </subcellularLocation>
</comment>
<evidence type="ECO:0000256" key="1">
    <source>
        <dbReference type="ARBA" id="ARBA00004141"/>
    </source>
</evidence>
<feature type="signal peptide" evidence="9">
    <location>
        <begin position="1"/>
        <end position="22"/>
    </location>
</feature>
<dbReference type="InterPro" id="IPR039481">
    <property type="entry name" value="EXOC2/Sec5_N_dom"/>
</dbReference>
<dbReference type="Pfam" id="PF15469">
    <property type="entry name" value="Sec5"/>
    <property type="match status" value="2"/>
</dbReference>
<accession>A0AAW1RRP0</accession>
<dbReference type="GO" id="GO:0016020">
    <property type="term" value="C:membrane"/>
    <property type="evidence" value="ECO:0007669"/>
    <property type="project" value="UniProtKB-SubCell"/>
</dbReference>
<feature type="transmembrane region" description="Helical" evidence="8">
    <location>
        <begin position="1479"/>
        <end position="1499"/>
    </location>
</feature>
<keyword evidence="5 8" id="KW-1133">Transmembrane helix</keyword>
<sequence length="1887" mass="201001">MTPKRAVVGAVVFLLEAWAMLGELTLPPLENVARLTGIVADFGGVWATHGNNHSTLQAPEIAYRTHPRYPLGTRGPLEQVGGNAVLCTLRRLATEKGQTAGPAEKLYACLPRFELIVRNLATSALRTVRANFIVACHGVHGRQLTPADCGLPVDPAVFEAVLRDCSQPGASNSLGMEDGAAARMAGQAHDGFFSYARSGQELQAALEPTPLTSEEPLKYLFEVSLPLALQSALNERRQRAYTKVQEEEDGEDPDALVDEELEDVGSEQTSARDGNRSEAFFDGPQTWEEVDVEELQRIAVNIARAAVPSAESLEVGARLAMQAAAMEAESADPLGLGRVDTRGLALVRHEAKPQAPAFGRMRSLARTSVTQDSAALRQNLFRRSMVSGASVPAARRRSMDEGSQGLEDIAASRKDKGGRGAMESIATGISRRGMLYAGSSIAVLRSKVQPASEQFDPDVYLGLVHGDTSLGELRAGLANLRLELSERTGQLKALVKENFDRFISCKTTIDDIHVRLRQAERGLQSGSGAVSTSDMVSIIHEVQNEARRAFGALLERASASDRIRGVLALLKRYENLFRLPTRIRQAAEKELYEQVISEYHKARALMADVAAQAKEGVWHNLFLEVVKVVEEMAERLAAVLRDASTSPSRAIEAVKHLLTLQADGARCVADCDPLGLYLDAQDQNLHALMDAAAEEHVARLQHVEDAAVAVATAPSLAIDLASAPSLSMKPVPSGVAAAEPERKESAEELWEGYVAELTSILLRHLPDLWHVLHDKLATLMDISAYAREVIEAGADDAGQLVDIVLEQYSASVVEALREIAGAGGNRAALLGASRRAASGLLALRAAAGPPAITAALRKVLEAAAALAVEQLAAERSQLVAALGDTEDWTILAASHKAGNPVSAVPGRLRAALAGGLELVEALVAEAARADDPCDSPVDIAGRVALSLRTTFFESFTLYAAAVDQLADHITAAAASGTPVAGGGTPTRGGVLASQGGPGAAGATPPDRKLLVLLSNCAYVRSSIMPGLMTRFGVLLATEGAVEDCRTMSEECTMDLREVEGRLAGAYVAAKAAALDDRLEELLFADAGAAGAAPLPSGVRGAAVEVANCLVAVEAETFSSAPGLRRRVLGELLQHLLDTFAGAVPEHLGEASLGVALQLAVELEFLAAALAPVPAPLEAAFAAARAPVLARAEAAAGAGDPLAGTRLERWLNEGKFAVMLALFLVEERWSFDNPPPWHKQFTVRGTLVGAVISVALSFIVIKLELTTGIMPSLSMATSLIAFGLLKAYTALMTRLGWRHAQFTPQENVLIQTWAGCLSGSIGINLLALDLQSYLNIGNVPGNRRDDVYQPTLNLVLPYYISTAVIGLLPLVFLRHMFILRYRLPFPSGTATAVMINGLHTASGSAEGMRQLRTLCQWGGVSLFWSCFKWFFSAGASADASVASCGGFSSWPTFGFKALNLTWNFDSSLTYIGVGMICPHWVNYSMMVGAITSWGIMWPLIRGMAGHWYPAGLNEKDFNGLFGYQVFIAIAVFLGDGIYNLLKTVYLSVESYRDQRRRSRSLPDGMPPAEPATAAERHAAEIMARNDEIFAQDHVSMWWCAAGYVASCALAIGIVPALYPPAKWYYLLIGLVVAPLLAVGNAYGTGLTDWNMSSLYTKLAIFSIAAWAGAERGGVVAGLIAGDLIGGIAGTPANLLGDWKTAHLTRTSVLSMFIVTLVGGFIGCLPGPLIFQIFWKAFPIGDPTSDYKVPYASIYRGLAIMGTQGFGALPRHCSYFMTAFFFGAIAVNALRDAVGLRWPRAAAVIPVPMAMAIPFYIGANVAVDMALGSVVKAAWFLVSPQGAFGLCIAAASGLIVGDGIWSIFDANLALFKVAQPFCISFSRGAVHHS</sequence>
<dbReference type="Proteomes" id="UP001445335">
    <property type="component" value="Unassembled WGS sequence"/>
</dbReference>
<feature type="transmembrane region" description="Helical" evidence="8">
    <location>
        <begin position="1674"/>
        <end position="1695"/>
    </location>
</feature>
<feature type="transmembrane region" description="Helical" evidence="8">
    <location>
        <begin position="1272"/>
        <end position="1290"/>
    </location>
</feature>
<feature type="transmembrane region" description="Helical" evidence="8">
    <location>
        <begin position="1653"/>
        <end position="1668"/>
    </location>
</feature>
<reference evidence="11 12" key="1">
    <citation type="journal article" date="2024" name="Nat. Commun.">
        <title>Phylogenomics reveals the evolutionary origins of lichenization in chlorophyte algae.</title>
        <authorList>
            <person name="Puginier C."/>
            <person name="Libourel C."/>
            <person name="Otte J."/>
            <person name="Skaloud P."/>
            <person name="Haon M."/>
            <person name="Grisel S."/>
            <person name="Petersen M."/>
            <person name="Berrin J.G."/>
            <person name="Delaux P.M."/>
            <person name="Dal Grande F."/>
            <person name="Keller J."/>
        </authorList>
    </citation>
    <scope>NUCLEOTIDE SEQUENCE [LARGE SCALE GENOMIC DNA]</scope>
    <source>
        <strain evidence="11 12">SAG 245.80</strain>
    </source>
</reference>
<feature type="transmembrane region" description="Helical" evidence="8">
    <location>
        <begin position="1841"/>
        <end position="1862"/>
    </location>
</feature>
<protein>
    <recommendedName>
        <fullName evidence="10">Exocyst complex component EXOC2/Sec5 N-terminal domain-containing protein</fullName>
    </recommendedName>
</protein>
<feature type="transmembrane region" description="Helical" evidence="8">
    <location>
        <begin position="1593"/>
        <end position="1616"/>
    </location>
</feature>
<feature type="transmembrane region" description="Helical" evidence="8">
    <location>
        <begin position="1707"/>
        <end position="1733"/>
    </location>
</feature>
<feature type="domain" description="Exocyst complex component EXOC2/Sec5 N-terminal" evidence="10">
    <location>
        <begin position="444"/>
        <end position="771"/>
    </location>
</feature>
<evidence type="ECO:0000256" key="3">
    <source>
        <dbReference type="ARBA" id="ARBA00022448"/>
    </source>
</evidence>
<feature type="domain" description="Exocyst complex component EXOC2/Sec5 N-terminal" evidence="10">
    <location>
        <begin position="853"/>
        <end position="1171"/>
    </location>
</feature>
<keyword evidence="12" id="KW-1185">Reference proteome</keyword>
<dbReference type="Pfam" id="PF03169">
    <property type="entry name" value="OPT"/>
    <property type="match status" value="1"/>
</dbReference>
<dbReference type="InterPro" id="IPR045035">
    <property type="entry name" value="YSL-like"/>
</dbReference>
<feature type="chain" id="PRO_5043643253" description="Exocyst complex component EXOC2/Sec5 N-terminal domain-containing protein" evidence="9">
    <location>
        <begin position="23"/>
        <end position="1887"/>
    </location>
</feature>
<name>A0AAW1RRP0_9CHLO</name>
<keyword evidence="4 8" id="KW-0812">Transmembrane</keyword>